<sequence>MEIGKGGGSSVNINASWLFLSLMYLVQGIPLGLAAGSVSYLLKSSMTYSEVAIFSFATWPYALKLFWSPVVDGFYWSKLGRRRSWILPVQILIGLTMIYISQWIDCYLPGEECSTQGPRPEAPGIRFITFWFFILVLLSATQDIALDGWALELLPESDRHLASSAQTMGLTGGFFLSFTVLLSLSSRAFVREWLPFLEGPPITISGYIRYAGIAAATMSVFVLLVPEYPPTEELDVMDVYRKLVSVVISRRDLLLVLLVHKLGFVANDAASSLLLLERGFRREDFALTAMLDFPVQLVVGLIVTRWSKKRNPVQPWVTGQLMRLALCFIMNVFIYYAVGRTSGLEAFFPLVVSLSILTSVAGTVMFISQGAFFAVISDSAIGGSYQTLLNTFSNFGGTWPKFFVLRAIDYFNVEVCDSMSNCVRTREGYVPVSFATVSLGALLFAFLVRPRIQDLVQSNRNSAVAKDKMS</sequence>
<dbReference type="Proteomes" id="UP001157974">
    <property type="component" value="Unassembled WGS sequence"/>
</dbReference>
<organism evidence="6 7">
    <name type="scientific">Rhodosorus marinus</name>
    <dbReference type="NCBI Taxonomy" id="101924"/>
    <lineage>
        <taxon>Eukaryota</taxon>
        <taxon>Rhodophyta</taxon>
        <taxon>Stylonematophyceae</taxon>
        <taxon>Stylonematales</taxon>
        <taxon>Stylonemataceae</taxon>
        <taxon>Rhodosorus</taxon>
    </lineage>
</organism>
<feature type="transmembrane region" description="Helical" evidence="5">
    <location>
        <begin position="165"/>
        <end position="186"/>
    </location>
</feature>
<dbReference type="GO" id="GO:0035348">
    <property type="term" value="P:acetyl-CoA transmembrane transport"/>
    <property type="evidence" value="ECO:0007669"/>
    <property type="project" value="InterPro"/>
</dbReference>
<feature type="transmembrane region" description="Helical" evidence="5">
    <location>
        <begin position="285"/>
        <end position="304"/>
    </location>
</feature>
<feature type="transmembrane region" description="Helical" evidence="5">
    <location>
        <begin position="428"/>
        <end position="448"/>
    </location>
</feature>
<feature type="transmembrane region" description="Helical" evidence="5">
    <location>
        <begin position="125"/>
        <end position="145"/>
    </location>
</feature>
<protein>
    <submittedName>
        <fullName evidence="6">Uncharacterized protein</fullName>
    </submittedName>
</protein>
<evidence type="ECO:0000256" key="5">
    <source>
        <dbReference type="SAM" id="Phobius"/>
    </source>
</evidence>
<evidence type="ECO:0000256" key="3">
    <source>
        <dbReference type="ARBA" id="ARBA00022989"/>
    </source>
</evidence>
<keyword evidence="4 5" id="KW-0472">Membrane</keyword>
<evidence type="ECO:0000313" key="7">
    <source>
        <dbReference type="Proteomes" id="UP001157974"/>
    </source>
</evidence>
<dbReference type="InterPro" id="IPR004752">
    <property type="entry name" value="AmpG_permease/AT-1"/>
</dbReference>
<dbReference type="Pfam" id="PF13000">
    <property type="entry name" value="Acatn"/>
    <property type="match status" value="2"/>
</dbReference>
<dbReference type="GO" id="GO:0016020">
    <property type="term" value="C:membrane"/>
    <property type="evidence" value="ECO:0007669"/>
    <property type="project" value="UniProtKB-SubCell"/>
</dbReference>
<feature type="transmembrane region" description="Helical" evidence="5">
    <location>
        <begin position="350"/>
        <end position="376"/>
    </location>
</feature>
<accession>A0AAV8UME3</accession>
<comment type="caution">
    <text evidence="6">The sequence shown here is derived from an EMBL/GenBank/DDBJ whole genome shotgun (WGS) entry which is preliminary data.</text>
</comment>
<dbReference type="SUPFAM" id="SSF103473">
    <property type="entry name" value="MFS general substrate transporter"/>
    <property type="match status" value="1"/>
</dbReference>
<dbReference type="PANTHER" id="PTHR12778:SF9">
    <property type="entry name" value="ACETYL-COENZYME A TRANSPORTER 1"/>
    <property type="match status" value="1"/>
</dbReference>
<evidence type="ECO:0000256" key="4">
    <source>
        <dbReference type="ARBA" id="ARBA00023136"/>
    </source>
</evidence>
<dbReference type="AlphaFoldDB" id="A0AAV8UME3"/>
<evidence type="ECO:0000256" key="2">
    <source>
        <dbReference type="ARBA" id="ARBA00022692"/>
    </source>
</evidence>
<dbReference type="GO" id="GO:0008521">
    <property type="term" value="F:acetyl-CoA transmembrane transporter activity"/>
    <property type="evidence" value="ECO:0007669"/>
    <property type="project" value="InterPro"/>
</dbReference>
<evidence type="ECO:0000313" key="6">
    <source>
        <dbReference type="EMBL" id="KAJ8903730.1"/>
    </source>
</evidence>
<comment type="subcellular location">
    <subcellularLocation>
        <location evidence="1">Membrane</location>
        <topology evidence="1">Multi-pass membrane protein</topology>
    </subcellularLocation>
</comment>
<feature type="transmembrane region" description="Helical" evidence="5">
    <location>
        <begin position="316"/>
        <end position="338"/>
    </location>
</feature>
<proteinExistence type="predicted"/>
<dbReference type="PANTHER" id="PTHR12778">
    <property type="entry name" value="SOLUTE CARRIER FAMILY 33 ACETYL-COA TRANSPORTER -RELATED"/>
    <property type="match status" value="1"/>
</dbReference>
<keyword evidence="2 5" id="KW-0812">Transmembrane</keyword>
<gene>
    <name evidence="6" type="ORF">NDN08_004830</name>
</gene>
<keyword evidence="7" id="KW-1185">Reference proteome</keyword>
<feature type="transmembrane region" description="Helical" evidence="5">
    <location>
        <begin position="17"/>
        <end position="42"/>
    </location>
</feature>
<dbReference type="EMBL" id="JAMWBK010000007">
    <property type="protein sequence ID" value="KAJ8903730.1"/>
    <property type="molecule type" value="Genomic_DNA"/>
</dbReference>
<keyword evidence="3 5" id="KW-1133">Transmembrane helix</keyword>
<name>A0AAV8UME3_9RHOD</name>
<dbReference type="InterPro" id="IPR036259">
    <property type="entry name" value="MFS_trans_sf"/>
</dbReference>
<reference evidence="6 7" key="1">
    <citation type="journal article" date="2023" name="Nat. Commun.">
        <title>Origin of minicircular mitochondrial genomes in red algae.</title>
        <authorList>
            <person name="Lee Y."/>
            <person name="Cho C.H."/>
            <person name="Lee Y.M."/>
            <person name="Park S.I."/>
            <person name="Yang J.H."/>
            <person name="West J.A."/>
            <person name="Bhattacharya D."/>
            <person name="Yoon H.S."/>
        </authorList>
    </citation>
    <scope>NUCLEOTIDE SEQUENCE [LARGE SCALE GENOMIC DNA]</scope>
    <source>
        <strain evidence="6 7">CCMP1338</strain>
        <tissue evidence="6">Whole cell</tissue>
    </source>
</reference>
<feature type="transmembrane region" description="Helical" evidence="5">
    <location>
        <begin position="51"/>
        <end position="70"/>
    </location>
</feature>
<dbReference type="InterPro" id="IPR024371">
    <property type="entry name" value="AcetylCoA_trans_1-like"/>
</dbReference>
<evidence type="ECO:0000256" key="1">
    <source>
        <dbReference type="ARBA" id="ARBA00004141"/>
    </source>
</evidence>
<feature type="transmembrane region" description="Helical" evidence="5">
    <location>
        <begin position="85"/>
        <end position="104"/>
    </location>
</feature>